<evidence type="ECO:0000313" key="13">
    <source>
        <dbReference type="Proteomes" id="UP000573499"/>
    </source>
</evidence>
<keyword evidence="13" id="KW-1185">Reference proteome</keyword>
<keyword evidence="4" id="KW-1134">Transmembrane beta strand</keyword>
<evidence type="ECO:0000256" key="3">
    <source>
        <dbReference type="ARBA" id="ARBA00022448"/>
    </source>
</evidence>
<dbReference type="InterPro" id="IPR033900">
    <property type="entry name" value="Gram_neg_porin_domain"/>
</dbReference>
<keyword evidence="7" id="KW-0406">Ion transport</keyword>
<evidence type="ECO:0000256" key="9">
    <source>
        <dbReference type="ARBA" id="ARBA00023136"/>
    </source>
</evidence>
<dbReference type="Pfam" id="PF13609">
    <property type="entry name" value="Porin_4"/>
    <property type="match status" value="1"/>
</dbReference>
<dbReference type="GO" id="GO:0046930">
    <property type="term" value="C:pore complex"/>
    <property type="evidence" value="ECO:0007669"/>
    <property type="project" value="UniProtKB-KW"/>
</dbReference>
<evidence type="ECO:0000256" key="6">
    <source>
        <dbReference type="ARBA" id="ARBA00022729"/>
    </source>
</evidence>
<comment type="caution">
    <text evidence="12">The sequence shown here is derived from an EMBL/GenBank/DDBJ whole genome shotgun (WGS) entry which is preliminary data.</text>
</comment>
<dbReference type="AlphaFoldDB" id="A0A7W2IMW3"/>
<comment type="subcellular location">
    <subcellularLocation>
        <location evidence="1">Cell outer membrane</location>
        <topology evidence="1">Multi-pass membrane protein</topology>
    </subcellularLocation>
</comment>
<dbReference type="CDD" id="cd00342">
    <property type="entry name" value="gram_neg_porins"/>
    <property type="match status" value="1"/>
</dbReference>
<dbReference type="Gene3D" id="2.40.160.10">
    <property type="entry name" value="Porin"/>
    <property type="match status" value="1"/>
</dbReference>
<dbReference type="InterPro" id="IPR050298">
    <property type="entry name" value="Gram-neg_bact_OMP"/>
</dbReference>
<evidence type="ECO:0000256" key="4">
    <source>
        <dbReference type="ARBA" id="ARBA00022452"/>
    </source>
</evidence>
<sequence length="401" mass="42850">MLAAQQAQEALAKIQQANAASAASSSAAPAAPRTATVTQPAGEGLVYRDGGDFVRLYGLIDLSLSHKSNANAAGDTLNDMSVAYFSGNRWGLEGQHALKDTDGLKAIFMLESEYELPTGSMDTPGVLFNRDAWLGLESDALGKLTLGRQNTVAREFSKIYGDPYGSAGVTLEEGGYSNNNNFKQLIFYSGSATGTRYDKGIVWKKKIGDFVLGAGYQLGGIPGDFDTGSTKSLGLAYNAGRFNLSGFYNTANVNGFTHTSYSVGGNYKVGPVRLNAGYIHYRAEQPSLIGDRQDKAYTVSAKFTPGGKLDYEAGWQTMNADNAAVNGGGFVLNAYANTANATHSVTGKRKTLYGSVFYHFDKRTELYLALDRLTTDGGYLAAQANGFKSQSEAATGMRFKF</sequence>
<protein>
    <submittedName>
        <fullName evidence="12">Porin</fullName>
    </submittedName>
</protein>
<evidence type="ECO:0000256" key="5">
    <source>
        <dbReference type="ARBA" id="ARBA00022692"/>
    </source>
</evidence>
<keyword evidence="9" id="KW-0472">Membrane</keyword>
<dbReference type="GO" id="GO:0009279">
    <property type="term" value="C:cell outer membrane"/>
    <property type="evidence" value="ECO:0007669"/>
    <property type="project" value="UniProtKB-SubCell"/>
</dbReference>
<keyword evidence="6" id="KW-0732">Signal</keyword>
<feature type="domain" description="Porin" evidence="11">
    <location>
        <begin position="19"/>
        <end position="377"/>
    </location>
</feature>
<dbReference type="GO" id="GO:0006811">
    <property type="term" value="P:monoatomic ion transport"/>
    <property type="evidence" value="ECO:0007669"/>
    <property type="project" value="UniProtKB-KW"/>
</dbReference>
<keyword evidence="5" id="KW-0812">Transmembrane</keyword>
<dbReference type="InterPro" id="IPR023614">
    <property type="entry name" value="Porin_dom_sf"/>
</dbReference>
<keyword evidence="8" id="KW-0626">Porin</keyword>
<gene>
    <name evidence="12" type="ORF">H3H39_23335</name>
</gene>
<evidence type="ECO:0000256" key="8">
    <source>
        <dbReference type="ARBA" id="ARBA00023114"/>
    </source>
</evidence>
<evidence type="ECO:0000259" key="11">
    <source>
        <dbReference type="Pfam" id="PF13609"/>
    </source>
</evidence>
<evidence type="ECO:0000313" key="12">
    <source>
        <dbReference type="EMBL" id="MBA5689986.1"/>
    </source>
</evidence>
<accession>A0A7W2IMW3</accession>
<evidence type="ECO:0000256" key="10">
    <source>
        <dbReference type="ARBA" id="ARBA00023237"/>
    </source>
</evidence>
<dbReference type="GO" id="GO:0015288">
    <property type="term" value="F:porin activity"/>
    <property type="evidence" value="ECO:0007669"/>
    <property type="project" value="UniProtKB-KW"/>
</dbReference>
<name>A0A7W2IMW3_9BURK</name>
<dbReference type="SUPFAM" id="SSF56935">
    <property type="entry name" value="Porins"/>
    <property type="match status" value="1"/>
</dbReference>
<proteinExistence type="predicted"/>
<dbReference type="EMBL" id="JACEZU010000013">
    <property type="protein sequence ID" value="MBA5689986.1"/>
    <property type="molecule type" value="Genomic_DNA"/>
</dbReference>
<dbReference type="PANTHER" id="PTHR34501:SF9">
    <property type="entry name" value="MAJOR OUTER MEMBRANE PROTEIN P.IA"/>
    <property type="match status" value="1"/>
</dbReference>
<evidence type="ECO:0000256" key="1">
    <source>
        <dbReference type="ARBA" id="ARBA00004571"/>
    </source>
</evidence>
<dbReference type="Proteomes" id="UP000573499">
    <property type="component" value="Unassembled WGS sequence"/>
</dbReference>
<organism evidence="12 13">
    <name type="scientific">Rugamonas apoptosis</name>
    <dbReference type="NCBI Taxonomy" id="2758570"/>
    <lineage>
        <taxon>Bacteria</taxon>
        <taxon>Pseudomonadati</taxon>
        <taxon>Pseudomonadota</taxon>
        <taxon>Betaproteobacteria</taxon>
        <taxon>Burkholderiales</taxon>
        <taxon>Oxalobacteraceae</taxon>
        <taxon>Telluria group</taxon>
        <taxon>Rugamonas</taxon>
    </lineage>
</organism>
<reference evidence="12 13" key="1">
    <citation type="submission" date="2020-07" db="EMBL/GenBank/DDBJ databases">
        <title>Novel species isolated from subtropical streams in China.</title>
        <authorList>
            <person name="Lu H."/>
        </authorList>
    </citation>
    <scope>NUCLEOTIDE SEQUENCE [LARGE SCALE GENOMIC DNA]</scope>
    <source>
        <strain evidence="12 13">LX47W</strain>
    </source>
</reference>
<keyword evidence="3" id="KW-0813">Transport</keyword>
<keyword evidence="10" id="KW-0998">Cell outer membrane</keyword>
<evidence type="ECO:0000256" key="7">
    <source>
        <dbReference type="ARBA" id="ARBA00023065"/>
    </source>
</evidence>
<evidence type="ECO:0000256" key="2">
    <source>
        <dbReference type="ARBA" id="ARBA00011233"/>
    </source>
</evidence>
<comment type="subunit">
    <text evidence="2">Homotrimer.</text>
</comment>
<dbReference type="PANTHER" id="PTHR34501">
    <property type="entry name" value="PROTEIN YDDL-RELATED"/>
    <property type="match status" value="1"/>
</dbReference>